<organism evidence="6">
    <name type="scientific">Thrips palmi</name>
    <name type="common">Melon thrips</name>
    <dbReference type="NCBI Taxonomy" id="161013"/>
    <lineage>
        <taxon>Eukaryota</taxon>
        <taxon>Metazoa</taxon>
        <taxon>Ecdysozoa</taxon>
        <taxon>Arthropoda</taxon>
        <taxon>Hexapoda</taxon>
        <taxon>Insecta</taxon>
        <taxon>Pterygota</taxon>
        <taxon>Neoptera</taxon>
        <taxon>Paraneoptera</taxon>
        <taxon>Thysanoptera</taxon>
        <taxon>Terebrantia</taxon>
        <taxon>Thripoidea</taxon>
        <taxon>Thripidae</taxon>
        <taxon>Thrips</taxon>
    </lineage>
</organism>
<feature type="region of interest" description="Disordered" evidence="3">
    <location>
        <begin position="39"/>
        <end position="72"/>
    </location>
</feature>
<sequence length="386" mass="43496">MTSWALSGRLGVWSILQHCRQYSRRLNRNPRAWQGANELQEDRENAASDTHSSVSFEGSGIAQHDRVDEEESRPLDYDFEKARLPPGFPPFHKKGKDDSDLSRLALDTSGVKQRRKSGLIRLEGKRLIQEAFDAQLHPKGLFFSRLQDVVSLQLPPLMCLFQKVTYDRLQRWSKVTTTSGLIAFFKMPDTSQFKSNSSLPFSIICDNVRDPGNLGSIIRIAASAGCKKVLLTQGCVDLWNEKVLRTAMGSHFHLNIQPNMKWDAIKEELEPESCVMFADNKGFASSQQEEVVNDDGNDESDCLKDLPTFPYYQVAYPQISNIYLVVGGETQGLSKDALSCKESHKCFRVTIPMLNKVESLNVSSALAILTHEIKRQFELFGDSNTV</sequence>
<keyword evidence="5" id="KW-1185">Reference proteome</keyword>
<dbReference type="Proteomes" id="UP000515158">
    <property type="component" value="Unplaced"/>
</dbReference>
<dbReference type="PANTHER" id="PTHR43191:SF2">
    <property type="entry name" value="RRNA METHYLTRANSFERASE 3, MITOCHONDRIAL"/>
    <property type="match status" value="1"/>
</dbReference>
<dbReference type="InterPro" id="IPR029028">
    <property type="entry name" value="Alpha/beta_knot_MTases"/>
</dbReference>
<keyword evidence="2" id="KW-0808">Transferase</keyword>
<dbReference type="GeneID" id="117651634"/>
<evidence type="ECO:0000313" key="5">
    <source>
        <dbReference type="Proteomes" id="UP000515158"/>
    </source>
</evidence>
<dbReference type="GO" id="GO:0006396">
    <property type="term" value="P:RNA processing"/>
    <property type="evidence" value="ECO:0007669"/>
    <property type="project" value="InterPro"/>
</dbReference>
<dbReference type="GO" id="GO:0003723">
    <property type="term" value="F:RNA binding"/>
    <property type="evidence" value="ECO:0007669"/>
    <property type="project" value="InterPro"/>
</dbReference>
<feature type="compositionally biased region" description="Polar residues" evidence="3">
    <location>
        <begin position="47"/>
        <end position="56"/>
    </location>
</feature>
<dbReference type="AlphaFoldDB" id="A0A6P9A1P6"/>
<dbReference type="Gene3D" id="3.40.1280.10">
    <property type="match status" value="1"/>
</dbReference>
<dbReference type="OrthoDB" id="270651at2759"/>
<dbReference type="GO" id="GO:0032259">
    <property type="term" value="P:methylation"/>
    <property type="evidence" value="ECO:0007669"/>
    <property type="project" value="UniProtKB-KW"/>
</dbReference>
<dbReference type="CDD" id="cd18106">
    <property type="entry name" value="SpoU-like_RNMTL1"/>
    <property type="match status" value="1"/>
</dbReference>
<evidence type="ECO:0000256" key="2">
    <source>
        <dbReference type="ARBA" id="ARBA00022679"/>
    </source>
</evidence>
<protein>
    <submittedName>
        <fullName evidence="6">rRNA methyltransferase 3A, mitochondrial</fullName>
    </submittedName>
</protein>
<dbReference type="FunCoup" id="A0A6P9A1P6">
    <property type="interactions" value="38"/>
</dbReference>
<dbReference type="InterPro" id="IPR029064">
    <property type="entry name" value="Ribosomal_eL30-like_sf"/>
</dbReference>
<dbReference type="KEGG" id="tpal:117651634"/>
<dbReference type="SUPFAM" id="SSF55315">
    <property type="entry name" value="L30e-like"/>
    <property type="match status" value="1"/>
</dbReference>
<dbReference type="Gene3D" id="3.30.1330.30">
    <property type="match status" value="1"/>
</dbReference>
<evidence type="ECO:0000313" key="6">
    <source>
        <dbReference type="RefSeq" id="XP_034251707.1"/>
    </source>
</evidence>
<dbReference type="InParanoid" id="A0A6P9A1P6"/>
<evidence type="ECO:0000256" key="1">
    <source>
        <dbReference type="ARBA" id="ARBA00022603"/>
    </source>
</evidence>
<name>A0A6P9A1P6_THRPL</name>
<dbReference type="RefSeq" id="XP_034251707.1">
    <property type="nucleotide sequence ID" value="XM_034395816.1"/>
</dbReference>
<feature type="compositionally biased region" description="Basic and acidic residues" evidence="3">
    <location>
        <begin position="63"/>
        <end position="72"/>
    </location>
</feature>
<feature type="domain" description="tRNA/rRNA methyltransferase SpoU type" evidence="4">
    <location>
        <begin position="201"/>
        <end position="370"/>
    </location>
</feature>
<dbReference type="InterPro" id="IPR051259">
    <property type="entry name" value="rRNA_Methyltransferase"/>
</dbReference>
<reference evidence="6" key="1">
    <citation type="submission" date="2025-08" db="UniProtKB">
        <authorList>
            <consortium name="RefSeq"/>
        </authorList>
    </citation>
    <scope>IDENTIFICATION</scope>
    <source>
        <tissue evidence="6">Total insect</tissue>
    </source>
</reference>
<keyword evidence="1 6" id="KW-0489">Methyltransferase</keyword>
<dbReference type="GO" id="GO:0008173">
    <property type="term" value="F:RNA methyltransferase activity"/>
    <property type="evidence" value="ECO:0007669"/>
    <property type="project" value="InterPro"/>
</dbReference>
<accession>A0A6P9A1P6</accession>
<proteinExistence type="predicted"/>
<dbReference type="SUPFAM" id="SSF75217">
    <property type="entry name" value="alpha/beta knot"/>
    <property type="match status" value="1"/>
</dbReference>
<dbReference type="InterPro" id="IPR001537">
    <property type="entry name" value="SpoU_MeTrfase"/>
</dbReference>
<evidence type="ECO:0000259" key="4">
    <source>
        <dbReference type="Pfam" id="PF00588"/>
    </source>
</evidence>
<dbReference type="PANTHER" id="PTHR43191">
    <property type="entry name" value="RRNA METHYLTRANSFERASE 3"/>
    <property type="match status" value="1"/>
</dbReference>
<evidence type="ECO:0000256" key="3">
    <source>
        <dbReference type="SAM" id="MobiDB-lite"/>
    </source>
</evidence>
<gene>
    <name evidence="6" type="primary">LOC117651634</name>
</gene>
<dbReference type="InterPro" id="IPR029026">
    <property type="entry name" value="tRNA_m1G_MTases_N"/>
</dbReference>
<dbReference type="Pfam" id="PF00588">
    <property type="entry name" value="SpoU_methylase"/>
    <property type="match status" value="1"/>
</dbReference>